<dbReference type="AlphaFoldDB" id="A0A402DVY4"/>
<organism evidence="1 2">
    <name type="scientific">Cellulomonas biazotea</name>
    <dbReference type="NCBI Taxonomy" id="1709"/>
    <lineage>
        <taxon>Bacteria</taxon>
        <taxon>Bacillati</taxon>
        <taxon>Actinomycetota</taxon>
        <taxon>Actinomycetes</taxon>
        <taxon>Micrococcales</taxon>
        <taxon>Cellulomonadaceae</taxon>
        <taxon>Cellulomonas</taxon>
    </lineage>
</organism>
<sequence>MPVASGRLRTVGEDVTVLDVVDGLRSADEVVGVVCEAVRAGVRPGVVLMHAEERRGLRNRALLTALLGTDGAVDRGVESPLEHRYARDVERAHGLPAATAQVRQRVGGRWIRADRVHVGLGVRVELDGQLAHPLGRTDEDVWRDNTVAVERTELTLRYRWRHVVAEPCRTAGQVAAALTARGWQGRATPCGSTCPLPH</sequence>
<name>A0A402DVY4_9CELL</name>
<accession>A0A402DVY4</accession>
<evidence type="ECO:0000313" key="1">
    <source>
        <dbReference type="EMBL" id="GCE78309.1"/>
    </source>
</evidence>
<evidence type="ECO:0000313" key="2">
    <source>
        <dbReference type="Proteomes" id="UP000289954"/>
    </source>
</evidence>
<keyword evidence="2" id="KW-1185">Reference proteome</keyword>
<protein>
    <submittedName>
        <fullName evidence="1">Uncharacterized protein</fullName>
    </submittedName>
</protein>
<reference evidence="1 2" key="1">
    <citation type="submission" date="2019-01" db="EMBL/GenBank/DDBJ databases">
        <title>Draft genome sequence of Cellulomonas takizawaensis strain TKZ-21.</title>
        <authorList>
            <person name="Yamamura H."/>
            <person name="Hayashi T."/>
            <person name="Hamada M."/>
            <person name="Serisawa Y."/>
            <person name="Matsuyama K."/>
            <person name="Nakagawa Y."/>
            <person name="Otoguro M."/>
            <person name="Yanagida F."/>
            <person name="Hayakawa M."/>
        </authorList>
    </citation>
    <scope>NUCLEOTIDE SEQUENCE [LARGE SCALE GENOMIC DNA]</scope>
    <source>
        <strain evidence="1 2">NBRC12680</strain>
    </source>
</reference>
<proteinExistence type="predicted"/>
<comment type="caution">
    <text evidence="1">The sequence shown here is derived from an EMBL/GenBank/DDBJ whole genome shotgun (WGS) entry which is preliminary data.</text>
</comment>
<gene>
    <name evidence="1" type="ORF">CBZ_33650</name>
</gene>
<dbReference type="Proteomes" id="UP000289954">
    <property type="component" value="Unassembled WGS sequence"/>
</dbReference>
<dbReference type="EMBL" id="BIMR01000370">
    <property type="protein sequence ID" value="GCE78309.1"/>
    <property type="molecule type" value="Genomic_DNA"/>
</dbReference>